<protein>
    <submittedName>
        <fullName evidence="1">Uncharacterized protein</fullName>
    </submittedName>
</protein>
<dbReference type="EMBL" id="KB321041">
    <property type="protein sequence ID" value="ELW48479.1"/>
    <property type="molecule type" value="Genomic_DNA"/>
</dbReference>
<dbReference type="InParanoid" id="L9JDV1"/>
<evidence type="ECO:0000313" key="2">
    <source>
        <dbReference type="Proteomes" id="UP000011518"/>
    </source>
</evidence>
<dbReference type="AlphaFoldDB" id="L9JDV1"/>
<name>L9JDV1_TUPCH</name>
<sequence>MRGQNVVILRGQKLSEPNCAAPRLAPVVATSGITTELATTHCGGPRCVASDTHGLQ</sequence>
<dbReference type="Proteomes" id="UP000011518">
    <property type="component" value="Unassembled WGS sequence"/>
</dbReference>
<organism evidence="1 2">
    <name type="scientific">Tupaia chinensis</name>
    <name type="common">Chinese tree shrew</name>
    <name type="synonym">Tupaia belangeri chinensis</name>
    <dbReference type="NCBI Taxonomy" id="246437"/>
    <lineage>
        <taxon>Eukaryota</taxon>
        <taxon>Metazoa</taxon>
        <taxon>Chordata</taxon>
        <taxon>Craniata</taxon>
        <taxon>Vertebrata</taxon>
        <taxon>Euteleostomi</taxon>
        <taxon>Mammalia</taxon>
        <taxon>Eutheria</taxon>
        <taxon>Euarchontoglires</taxon>
        <taxon>Scandentia</taxon>
        <taxon>Tupaiidae</taxon>
        <taxon>Tupaia</taxon>
    </lineage>
</organism>
<accession>L9JDV1</accession>
<reference evidence="2" key="2">
    <citation type="journal article" date="2013" name="Nat. Commun.">
        <title>Genome of the Chinese tree shrew.</title>
        <authorList>
            <person name="Fan Y."/>
            <person name="Huang Z.Y."/>
            <person name="Cao C.C."/>
            <person name="Chen C.S."/>
            <person name="Chen Y.X."/>
            <person name="Fan D.D."/>
            <person name="He J."/>
            <person name="Hou H.L."/>
            <person name="Hu L."/>
            <person name="Hu X.T."/>
            <person name="Jiang X.T."/>
            <person name="Lai R."/>
            <person name="Lang Y.S."/>
            <person name="Liang B."/>
            <person name="Liao S.G."/>
            <person name="Mu D."/>
            <person name="Ma Y.Y."/>
            <person name="Niu Y.Y."/>
            <person name="Sun X.Q."/>
            <person name="Xia J.Q."/>
            <person name="Xiao J."/>
            <person name="Xiong Z.Q."/>
            <person name="Xu L."/>
            <person name="Yang L."/>
            <person name="Zhang Y."/>
            <person name="Zhao W."/>
            <person name="Zhao X.D."/>
            <person name="Zheng Y.T."/>
            <person name="Zhou J.M."/>
            <person name="Zhu Y.B."/>
            <person name="Zhang G.J."/>
            <person name="Wang J."/>
            <person name="Yao Y.G."/>
        </authorList>
    </citation>
    <scope>NUCLEOTIDE SEQUENCE [LARGE SCALE GENOMIC DNA]</scope>
</reference>
<keyword evidence="2" id="KW-1185">Reference proteome</keyword>
<evidence type="ECO:0000313" key="1">
    <source>
        <dbReference type="EMBL" id="ELW48479.1"/>
    </source>
</evidence>
<proteinExistence type="predicted"/>
<reference evidence="2" key="1">
    <citation type="submission" date="2012-07" db="EMBL/GenBank/DDBJ databases">
        <title>Genome of the Chinese tree shrew, a rising model animal genetically related to primates.</title>
        <authorList>
            <person name="Zhang G."/>
            <person name="Fan Y."/>
            <person name="Yao Y."/>
            <person name="Huang Z."/>
        </authorList>
    </citation>
    <scope>NUCLEOTIDE SEQUENCE [LARGE SCALE GENOMIC DNA]</scope>
</reference>
<gene>
    <name evidence="1" type="ORF">TREES_T100007869</name>
</gene>